<protein>
    <submittedName>
        <fullName evidence="2">Acyl carrier protein</fullName>
    </submittedName>
</protein>
<dbReference type="RefSeq" id="WP_067868633.1">
    <property type="nucleotide sequence ID" value="NZ_JAAXOP010000002.1"/>
</dbReference>
<dbReference type="PROSITE" id="PS50075">
    <property type="entry name" value="CARRIER"/>
    <property type="match status" value="1"/>
</dbReference>
<name>A0A846XT58_9NOCA</name>
<dbReference type="Proteomes" id="UP000565711">
    <property type="component" value="Unassembled WGS sequence"/>
</dbReference>
<accession>A0A846XT58</accession>
<proteinExistence type="predicted"/>
<evidence type="ECO:0000259" key="1">
    <source>
        <dbReference type="PROSITE" id="PS50075"/>
    </source>
</evidence>
<organism evidence="2 3">
    <name type="scientific">Nocardia vermiculata</name>
    <dbReference type="NCBI Taxonomy" id="257274"/>
    <lineage>
        <taxon>Bacteria</taxon>
        <taxon>Bacillati</taxon>
        <taxon>Actinomycetota</taxon>
        <taxon>Actinomycetes</taxon>
        <taxon>Mycobacteriales</taxon>
        <taxon>Nocardiaceae</taxon>
        <taxon>Nocardia</taxon>
    </lineage>
</organism>
<feature type="domain" description="Carrier" evidence="1">
    <location>
        <begin position="6"/>
        <end position="82"/>
    </location>
</feature>
<dbReference type="InterPro" id="IPR036736">
    <property type="entry name" value="ACP-like_sf"/>
</dbReference>
<keyword evidence="3" id="KW-1185">Reference proteome</keyword>
<dbReference type="Pfam" id="PF00550">
    <property type="entry name" value="PP-binding"/>
    <property type="match status" value="1"/>
</dbReference>
<dbReference type="InterPro" id="IPR009081">
    <property type="entry name" value="PP-bd_ACP"/>
</dbReference>
<gene>
    <name evidence="2" type="ORF">HGA08_03330</name>
</gene>
<evidence type="ECO:0000313" key="3">
    <source>
        <dbReference type="Proteomes" id="UP000565711"/>
    </source>
</evidence>
<dbReference type="Gene3D" id="1.10.1200.10">
    <property type="entry name" value="ACP-like"/>
    <property type="match status" value="1"/>
</dbReference>
<dbReference type="SUPFAM" id="SSF47336">
    <property type="entry name" value="ACP-like"/>
    <property type="match status" value="1"/>
</dbReference>
<sequence>MTDVDSSVGARARQLVVAMAPDLATEPADESRLIEDLGYDSLRLMELTLVLERAFGLPRFRPEQLIDVRRITDVVALIEETRL</sequence>
<dbReference type="AlphaFoldDB" id="A0A846XT58"/>
<dbReference type="EMBL" id="JAAXOP010000002">
    <property type="protein sequence ID" value="NKY49242.1"/>
    <property type="molecule type" value="Genomic_DNA"/>
</dbReference>
<evidence type="ECO:0000313" key="2">
    <source>
        <dbReference type="EMBL" id="NKY49242.1"/>
    </source>
</evidence>
<reference evidence="2 3" key="1">
    <citation type="submission" date="2020-04" db="EMBL/GenBank/DDBJ databases">
        <title>MicrobeNet Type strains.</title>
        <authorList>
            <person name="Nicholson A.C."/>
        </authorList>
    </citation>
    <scope>NUCLEOTIDE SEQUENCE [LARGE SCALE GENOMIC DNA]</scope>
    <source>
        <strain evidence="2 3">JCM 12354</strain>
    </source>
</reference>
<comment type="caution">
    <text evidence="2">The sequence shown here is derived from an EMBL/GenBank/DDBJ whole genome shotgun (WGS) entry which is preliminary data.</text>
</comment>